<accession>A0A0A8YZ58</accession>
<proteinExistence type="predicted"/>
<evidence type="ECO:0000313" key="1">
    <source>
        <dbReference type="EMBL" id="JAD31856.1"/>
    </source>
</evidence>
<protein>
    <submittedName>
        <fullName evidence="1">Uncharacterized protein</fullName>
    </submittedName>
</protein>
<sequence length="20" mass="2288">MASMASCFRQLEFSSSSDRF</sequence>
<reference evidence="1" key="1">
    <citation type="submission" date="2014-09" db="EMBL/GenBank/DDBJ databases">
        <authorList>
            <person name="Magalhaes I.L.F."/>
            <person name="Oliveira U."/>
            <person name="Santos F.R."/>
            <person name="Vidigal T.H.D.A."/>
            <person name="Brescovit A.D."/>
            <person name="Santos A.J."/>
        </authorList>
    </citation>
    <scope>NUCLEOTIDE SEQUENCE</scope>
    <source>
        <tissue evidence="1">Shoot tissue taken approximately 20 cm above the soil surface</tissue>
    </source>
</reference>
<dbReference type="AlphaFoldDB" id="A0A0A8YZ58"/>
<dbReference type="EMBL" id="GBRH01266039">
    <property type="protein sequence ID" value="JAD31856.1"/>
    <property type="molecule type" value="Transcribed_RNA"/>
</dbReference>
<name>A0A0A8YZ58_ARUDO</name>
<reference evidence="1" key="2">
    <citation type="journal article" date="2015" name="Data Brief">
        <title>Shoot transcriptome of the giant reed, Arundo donax.</title>
        <authorList>
            <person name="Barrero R.A."/>
            <person name="Guerrero F.D."/>
            <person name="Moolhuijzen P."/>
            <person name="Goolsby J.A."/>
            <person name="Tidwell J."/>
            <person name="Bellgard S.E."/>
            <person name="Bellgard M.I."/>
        </authorList>
    </citation>
    <scope>NUCLEOTIDE SEQUENCE</scope>
    <source>
        <tissue evidence="1">Shoot tissue taken approximately 20 cm above the soil surface</tissue>
    </source>
</reference>
<organism evidence="1">
    <name type="scientific">Arundo donax</name>
    <name type="common">Giant reed</name>
    <name type="synonym">Donax arundinaceus</name>
    <dbReference type="NCBI Taxonomy" id="35708"/>
    <lineage>
        <taxon>Eukaryota</taxon>
        <taxon>Viridiplantae</taxon>
        <taxon>Streptophyta</taxon>
        <taxon>Embryophyta</taxon>
        <taxon>Tracheophyta</taxon>
        <taxon>Spermatophyta</taxon>
        <taxon>Magnoliopsida</taxon>
        <taxon>Liliopsida</taxon>
        <taxon>Poales</taxon>
        <taxon>Poaceae</taxon>
        <taxon>PACMAD clade</taxon>
        <taxon>Arundinoideae</taxon>
        <taxon>Arundineae</taxon>
        <taxon>Arundo</taxon>
    </lineage>
</organism>